<dbReference type="GO" id="GO:0005886">
    <property type="term" value="C:plasma membrane"/>
    <property type="evidence" value="ECO:0007669"/>
    <property type="project" value="UniProtKB-SubCell"/>
</dbReference>
<proteinExistence type="inferred from homology"/>
<dbReference type="InterPro" id="IPR023058">
    <property type="entry name" value="PPIase_PpiC_CS"/>
</dbReference>
<dbReference type="Gene3D" id="1.10.4030.10">
    <property type="entry name" value="Porin chaperone SurA, peptide-binding domain"/>
    <property type="match status" value="1"/>
</dbReference>
<evidence type="ECO:0000313" key="16">
    <source>
        <dbReference type="Proteomes" id="UP000245474"/>
    </source>
</evidence>
<dbReference type="PANTHER" id="PTHR47529">
    <property type="entry name" value="PEPTIDYL-PROLYL CIS-TRANS ISOMERASE D"/>
    <property type="match status" value="1"/>
</dbReference>
<keyword evidence="11 15" id="KW-0413">Isomerase</keyword>
<name>A0A2U2MX78_9GAMM</name>
<dbReference type="InterPro" id="IPR000297">
    <property type="entry name" value="PPIase_PpiC"/>
</dbReference>
<feature type="coiled-coil region" evidence="12">
    <location>
        <begin position="374"/>
        <end position="410"/>
    </location>
</feature>
<dbReference type="Gene3D" id="3.10.50.40">
    <property type="match status" value="2"/>
</dbReference>
<dbReference type="PROSITE" id="PS01096">
    <property type="entry name" value="PPIC_PPIASE_1"/>
    <property type="match status" value="1"/>
</dbReference>
<dbReference type="InterPro" id="IPR027304">
    <property type="entry name" value="Trigger_fact/SurA_dom_sf"/>
</dbReference>
<comment type="similarity">
    <text evidence="8">Belongs to the PpiD chaperone family.</text>
</comment>
<evidence type="ECO:0000256" key="6">
    <source>
        <dbReference type="ARBA" id="ARBA00023136"/>
    </source>
</evidence>
<keyword evidence="2" id="KW-1003">Cell membrane</keyword>
<dbReference type="Pfam" id="PF00639">
    <property type="entry name" value="Rotamase"/>
    <property type="match status" value="1"/>
</dbReference>
<keyword evidence="5 13" id="KW-1133">Transmembrane helix</keyword>
<evidence type="ECO:0000256" key="3">
    <source>
        <dbReference type="ARBA" id="ARBA00022519"/>
    </source>
</evidence>
<evidence type="ECO:0000256" key="10">
    <source>
        <dbReference type="ARBA" id="ARBA00042775"/>
    </source>
</evidence>
<accession>A0A2U2MX78</accession>
<evidence type="ECO:0000256" key="5">
    <source>
        <dbReference type="ARBA" id="ARBA00022989"/>
    </source>
</evidence>
<dbReference type="InterPro" id="IPR052029">
    <property type="entry name" value="PpiD_chaperone"/>
</dbReference>
<keyword evidence="4 13" id="KW-0812">Transmembrane</keyword>
<keyword evidence="11" id="KW-0697">Rotamase</keyword>
<protein>
    <recommendedName>
        <fullName evidence="9">Periplasmic chaperone PpiD</fullName>
    </recommendedName>
    <alternativeName>
        <fullName evidence="10">Periplasmic folding chaperone</fullName>
    </alternativeName>
</protein>
<evidence type="ECO:0000259" key="14">
    <source>
        <dbReference type="PROSITE" id="PS50198"/>
    </source>
</evidence>
<comment type="subcellular location">
    <subcellularLocation>
        <location evidence="1">Cell inner membrane</location>
        <topology evidence="1">Single-pass type II membrane protein</topology>
        <orientation evidence="1">Periplasmic side</orientation>
    </subcellularLocation>
</comment>
<keyword evidence="3" id="KW-0997">Cell inner membrane</keyword>
<dbReference type="OrthoDB" id="9812372at2"/>
<evidence type="ECO:0000256" key="8">
    <source>
        <dbReference type="ARBA" id="ARBA00038408"/>
    </source>
</evidence>
<evidence type="ECO:0000256" key="12">
    <source>
        <dbReference type="SAM" id="Coils"/>
    </source>
</evidence>
<dbReference type="EMBL" id="QFFI01000035">
    <property type="protein sequence ID" value="PWG61432.1"/>
    <property type="molecule type" value="Genomic_DNA"/>
</dbReference>
<keyword evidence="12" id="KW-0175">Coiled coil</keyword>
<evidence type="ECO:0000256" key="9">
    <source>
        <dbReference type="ARBA" id="ARBA00040743"/>
    </source>
</evidence>
<dbReference type="GO" id="GO:0003755">
    <property type="term" value="F:peptidyl-prolyl cis-trans isomerase activity"/>
    <property type="evidence" value="ECO:0007669"/>
    <property type="project" value="UniProtKB-KW"/>
</dbReference>
<evidence type="ECO:0000256" key="4">
    <source>
        <dbReference type="ARBA" id="ARBA00022692"/>
    </source>
</evidence>
<keyword evidence="7" id="KW-0143">Chaperone</keyword>
<feature type="coiled-coil region" evidence="12">
    <location>
        <begin position="489"/>
        <end position="519"/>
    </location>
</feature>
<dbReference type="PANTHER" id="PTHR47529:SF1">
    <property type="entry name" value="PERIPLASMIC CHAPERONE PPID"/>
    <property type="match status" value="1"/>
</dbReference>
<dbReference type="AlphaFoldDB" id="A0A2U2MX78"/>
<comment type="caution">
    <text evidence="15">The sequence shown here is derived from an EMBL/GenBank/DDBJ whole genome shotgun (WGS) entry which is preliminary data.</text>
</comment>
<dbReference type="Proteomes" id="UP000245474">
    <property type="component" value="Unassembled WGS sequence"/>
</dbReference>
<dbReference type="SUPFAM" id="SSF54534">
    <property type="entry name" value="FKBP-like"/>
    <property type="match status" value="2"/>
</dbReference>
<sequence>MLQAIRDRTRGWIAYVIVALLVIPFALFGMYNYLAEGGGAQTVATVNGEEITRTRLDQAHRQRQAQLREALGDRFDPAMFDDQQLRRETLQQLIDRQLLLGYAQDAGLRVADQDVANALRRQSVFQVDGEFSVERYRSLLSQNNITPEQYEAQLRRDLALEALRDAVVGTAITSDAEIERLVALQRQERRAGWLSVSAAAFEDEVSVDDAAVQEYYEANRDDYRRPEAVRLRYVLLDPQRLAADIEVDEDTLRERYEERVAQAERGAPRRIRHILVEVPESADEAAVAEAREEAQALRERIQGGESFAQVAEDASDDPGSARQGGDLGLVRQGDFVEPFEEAAWSLEEGELSEPVRTEFGWHLIEVTEVRSADVPAFEELRDELRAEVARERAERRLYELGNELETLAFENPDSLQPAAETLGIEVQETDWITPEGGGEGIAAEPAVLEAAFSEERIGERVNSDLLELEGNRYAVIRVADHRDAAVEPLDEVRDRVEAAVREARAADAARERAEALQQRLADGEAFEAVAGEASEGVSAQSPRWIRRDSGEVPAAVREQAFRLAVAGDEQAAELARLDGGWAVVMVDAVRPGDVSDLGDEERAQLRSTLDRLDGNAAFEALVAALREEADISIREDRL</sequence>
<evidence type="ECO:0000256" key="13">
    <source>
        <dbReference type="SAM" id="Phobius"/>
    </source>
</evidence>
<evidence type="ECO:0000256" key="7">
    <source>
        <dbReference type="ARBA" id="ARBA00023186"/>
    </source>
</evidence>
<gene>
    <name evidence="15" type="ORF">DEM34_16515</name>
</gene>
<feature type="transmembrane region" description="Helical" evidence="13">
    <location>
        <begin position="12"/>
        <end position="34"/>
    </location>
</feature>
<evidence type="ECO:0000256" key="2">
    <source>
        <dbReference type="ARBA" id="ARBA00022475"/>
    </source>
</evidence>
<evidence type="ECO:0000256" key="11">
    <source>
        <dbReference type="PROSITE-ProRule" id="PRU00278"/>
    </source>
</evidence>
<keyword evidence="6 13" id="KW-0472">Membrane</keyword>
<dbReference type="Pfam" id="PF13624">
    <property type="entry name" value="SurA_N_3"/>
    <property type="match status" value="1"/>
</dbReference>
<feature type="domain" description="PpiC" evidence="14">
    <location>
        <begin position="266"/>
        <end position="368"/>
    </location>
</feature>
<evidence type="ECO:0000313" key="15">
    <source>
        <dbReference type="EMBL" id="PWG61432.1"/>
    </source>
</evidence>
<dbReference type="RefSeq" id="WP_109679934.1">
    <property type="nucleotide sequence ID" value="NZ_CP086615.1"/>
</dbReference>
<reference evidence="15 16" key="1">
    <citation type="submission" date="2018-05" db="EMBL/GenBank/DDBJ databases">
        <title>Spiribacter halobius sp. nov., a moderately halophilic bacterium isolated from marine solar saltern.</title>
        <authorList>
            <person name="Zheng W.-S."/>
            <person name="Lu D.-C."/>
            <person name="Du Z.-J."/>
        </authorList>
    </citation>
    <scope>NUCLEOTIDE SEQUENCE [LARGE SCALE GENOMIC DNA]</scope>
    <source>
        <strain evidence="15 16">E85</strain>
    </source>
</reference>
<dbReference type="InterPro" id="IPR046357">
    <property type="entry name" value="PPIase_dom_sf"/>
</dbReference>
<evidence type="ECO:0000256" key="1">
    <source>
        <dbReference type="ARBA" id="ARBA00004382"/>
    </source>
</evidence>
<organism evidence="15 16">
    <name type="scientific">Sediminicurvatus halobius</name>
    <dbReference type="NCBI Taxonomy" id="2182432"/>
    <lineage>
        <taxon>Bacteria</taxon>
        <taxon>Pseudomonadati</taxon>
        <taxon>Pseudomonadota</taxon>
        <taxon>Gammaproteobacteria</taxon>
        <taxon>Chromatiales</taxon>
        <taxon>Ectothiorhodospiraceae</taxon>
        <taxon>Sediminicurvatus</taxon>
    </lineage>
</organism>
<dbReference type="SUPFAM" id="SSF109998">
    <property type="entry name" value="Triger factor/SurA peptide-binding domain-like"/>
    <property type="match status" value="1"/>
</dbReference>
<keyword evidence="16" id="KW-1185">Reference proteome</keyword>
<dbReference type="PROSITE" id="PS50198">
    <property type="entry name" value="PPIC_PPIASE_2"/>
    <property type="match status" value="1"/>
</dbReference>